<reference evidence="1 2" key="1">
    <citation type="submission" date="2024-09" db="EMBL/GenBank/DDBJ databases">
        <title>Itraconazole resistance in Madurella fahalii resulting from another homologue of gene encoding cytochrome P450 14-alpha sterol demethylase (CYP51).</title>
        <authorList>
            <person name="Yoshioka I."/>
            <person name="Fahal A.H."/>
            <person name="Kaneko S."/>
            <person name="Yaguchi T."/>
        </authorList>
    </citation>
    <scope>NUCLEOTIDE SEQUENCE [LARGE SCALE GENOMIC DNA]</scope>
    <source>
        <strain evidence="1 2">IFM 68171</strain>
    </source>
</reference>
<evidence type="ECO:0000313" key="2">
    <source>
        <dbReference type="Proteomes" id="UP001628179"/>
    </source>
</evidence>
<gene>
    <name evidence="1" type="ORF">MFIFM68171_07993</name>
</gene>
<dbReference type="GeneID" id="98178736"/>
<name>A0ABQ0GJ33_9PEZI</name>
<dbReference type="EMBL" id="BAAFSV010000004">
    <property type="protein sequence ID" value="GAB1317783.1"/>
    <property type="molecule type" value="Genomic_DNA"/>
</dbReference>
<protein>
    <submittedName>
        <fullName evidence="1">Uncharacterized protein</fullName>
    </submittedName>
</protein>
<evidence type="ECO:0000313" key="1">
    <source>
        <dbReference type="EMBL" id="GAB1317783.1"/>
    </source>
</evidence>
<accession>A0ABQ0GJ33</accession>
<organism evidence="1 2">
    <name type="scientific">Madurella fahalii</name>
    <dbReference type="NCBI Taxonomy" id="1157608"/>
    <lineage>
        <taxon>Eukaryota</taxon>
        <taxon>Fungi</taxon>
        <taxon>Dikarya</taxon>
        <taxon>Ascomycota</taxon>
        <taxon>Pezizomycotina</taxon>
        <taxon>Sordariomycetes</taxon>
        <taxon>Sordariomycetidae</taxon>
        <taxon>Sordariales</taxon>
        <taxon>Sordariales incertae sedis</taxon>
        <taxon>Madurella</taxon>
    </lineage>
</organism>
<keyword evidence="2" id="KW-1185">Reference proteome</keyword>
<sequence>MVPDPLFTVNDRLKLDYEIIEENLTLAPSTYWDRFLKHALAARVQDKLPESRYQSNETKITVSVEKRNERDLRKCFDGINIE</sequence>
<comment type="caution">
    <text evidence="1">The sequence shown here is derived from an EMBL/GenBank/DDBJ whole genome shotgun (WGS) entry which is preliminary data.</text>
</comment>
<dbReference type="Proteomes" id="UP001628179">
    <property type="component" value="Unassembled WGS sequence"/>
</dbReference>
<proteinExistence type="predicted"/>
<dbReference type="RefSeq" id="XP_070919514.1">
    <property type="nucleotide sequence ID" value="XM_071063413.1"/>
</dbReference>